<dbReference type="Proteomes" id="UP000230069">
    <property type="component" value="Unassembled WGS sequence"/>
</dbReference>
<evidence type="ECO:0000313" key="2">
    <source>
        <dbReference type="EMBL" id="PIA39030.1"/>
    </source>
</evidence>
<organism evidence="2 3">
    <name type="scientific">Aquilegia coerulea</name>
    <name type="common">Rocky mountain columbine</name>
    <dbReference type="NCBI Taxonomy" id="218851"/>
    <lineage>
        <taxon>Eukaryota</taxon>
        <taxon>Viridiplantae</taxon>
        <taxon>Streptophyta</taxon>
        <taxon>Embryophyta</taxon>
        <taxon>Tracheophyta</taxon>
        <taxon>Spermatophyta</taxon>
        <taxon>Magnoliopsida</taxon>
        <taxon>Ranunculales</taxon>
        <taxon>Ranunculaceae</taxon>
        <taxon>Thalictroideae</taxon>
        <taxon>Aquilegia</taxon>
    </lineage>
</organism>
<feature type="compositionally biased region" description="Polar residues" evidence="1">
    <location>
        <begin position="288"/>
        <end position="298"/>
    </location>
</feature>
<gene>
    <name evidence="2" type="ORF">AQUCO_02700303v1</name>
</gene>
<dbReference type="EMBL" id="KZ305044">
    <property type="protein sequence ID" value="PIA39031.1"/>
    <property type="molecule type" value="Genomic_DNA"/>
</dbReference>
<accession>A0A2G5D680</accession>
<dbReference type="OrthoDB" id="118550at2759"/>
<evidence type="ECO:0000313" key="3">
    <source>
        <dbReference type="Proteomes" id="UP000230069"/>
    </source>
</evidence>
<name>A0A2G5D680_AQUCA</name>
<evidence type="ECO:0000256" key="1">
    <source>
        <dbReference type="SAM" id="MobiDB-lite"/>
    </source>
</evidence>
<dbReference type="AlphaFoldDB" id="A0A2G5D680"/>
<proteinExistence type="predicted"/>
<protein>
    <submittedName>
        <fullName evidence="2">Uncharacterized protein</fullName>
    </submittedName>
</protein>
<reference evidence="2 3" key="1">
    <citation type="submission" date="2017-09" db="EMBL/GenBank/DDBJ databases">
        <title>WGS assembly of Aquilegia coerulea Goldsmith.</title>
        <authorList>
            <person name="Hodges S."/>
            <person name="Kramer E."/>
            <person name="Nordborg M."/>
            <person name="Tomkins J."/>
            <person name="Borevitz J."/>
            <person name="Derieg N."/>
            <person name="Yan J."/>
            <person name="Mihaltcheva S."/>
            <person name="Hayes R.D."/>
            <person name="Rokhsar D."/>
        </authorList>
    </citation>
    <scope>NUCLEOTIDE SEQUENCE [LARGE SCALE GENOMIC DNA]</scope>
    <source>
        <strain evidence="3">cv. Goldsmith</strain>
    </source>
</reference>
<dbReference type="EMBL" id="KZ305044">
    <property type="protein sequence ID" value="PIA39030.1"/>
    <property type="molecule type" value="Genomic_DNA"/>
</dbReference>
<feature type="compositionally biased region" description="Basic residues" evidence="1">
    <location>
        <begin position="299"/>
        <end position="312"/>
    </location>
</feature>
<keyword evidence="3" id="KW-1185">Reference proteome</keyword>
<feature type="region of interest" description="Disordered" evidence="1">
    <location>
        <begin position="288"/>
        <end position="312"/>
    </location>
</feature>
<sequence length="513" mass="56632">MTAEVMGPCDIEQQKPDGSLYEYNVGSEIILNTLENGRRDCFTKMSNSNTTLENHLVPTGSDEKDSSTLFKLDKDSSEESLCIFSFEQQIACVSGGNTESKKCTTGSFKPRSSSRLINMRKGTDNSQEIITNSLTCNNETTCHDASKDSLIELGSGVSVCNPAEVNMVSSVEAPSMSLKSFSRKGTFEKSGGDYLTRYDSPNECFTSRGNNNSKKESMGPFEVRRLSKQKKGNANRQSTIRKTTVLVSDVFNISENSLVCKYDTTQHDTLKDSDVSGCNPSEVNMVSSVGTPNQYSRSLSRKGTRKSVQKHPNRRNFLEPSVSACGKTDSKKELRGLSEARRSTRLINTKNGSDSRHGTVGKKSVHVPLGLPSVTITVDEINCVPEGENDLDRTFIGPDETMRKSSLAGIKHPNHGSQSKTRKRLEYITDAKETPIAKNKKKESFVLSPKESNRKRTKSGRLRVPPLAFWHNQRIIYDRNLQIAGVLNGLPAVESLSITGSNSNPVRKKPKFI</sequence>